<sequence length="179" mass="19085">GTRQARRQVHQPRTPGADQAGTDGLGQGRQAGAVVGPQEPDAGPGIRKTRRGLHGSQGRGGKIPRSVDGTGLADAGRRRQGPQGRQNQPLPAQGGMGPIEPGRKEGSRENEGKRLQARRTARGVHPGREAGPAQREPQRQRPGGHQNPAARTGQKARHQRPQPHEKGRTRKSHPTGGRI</sequence>
<feature type="region of interest" description="Disordered" evidence="1">
    <location>
        <begin position="1"/>
        <end position="179"/>
    </location>
</feature>
<feature type="compositionally biased region" description="Basic residues" evidence="1">
    <location>
        <begin position="154"/>
        <end position="173"/>
    </location>
</feature>
<dbReference type="EMBL" id="CADCTQ010000479">
    <property type="protein sequence ID" value="CAA9305746.1"/>
    <property type="molecule type" value="Genomic_DNA"/>
</dbReference>
<organism evidence="2">
    <name type="scientific">uncultured Cytophagales bacterium</name>
    <dbReference type="NCBI Taxonomy" id="158755"/>
    <lineage>
        <taxon>Bacteria</taxon>
        <taxon>Pseudomonadati</taxon>
        <taxon>Bacteroidota</taxon>
        <taxon>Sphingobacteriia</taxon>
        <taxon>Sphingobacteriales</taxon>
        <taxon>environmental samples</taxon>
    </lineage>
</organism>
<feature type="compositionally biased region" description="Basic and acidic residues" evidence="1">
    <location>
        <begin position="101"/>
        <end position="114"/>
    </location>
</feature>
<name>A0A6J4KIB7_9SPHI</name>
<protein>
    <submittedName>
        <fullName evidence="2">Uncharacterized protein</fullName>
    </submittedName>
</protein>
<feature type="compositionally biased region" description="Low complexity" evidence="1">
    <location>
        <begin position="81"/>
        <end position="91"/>
    </location>
</feature>
<evidence type="ECO:0000256" key="1">
    <source>
        <dbReference type="SAM" id="MobiDB-lite"/>
    </source>
</evidence>
<dbReference type="AlphaFoldDB" id="A0A6J4KIB7"/>
<reference evidence="2" key="1">
    <citation type="submission" date="2020-02" db="EMBL/GenBank/DDBJ databases">
        <authorList>
            <person name="Meier V. D."/>
        </authorList>
    </citation>
    <scope>NUCLEOTIDE SEQUENCE</scope>
    <source>
        <strain evidence="2">AVDCRST_MAG56</strain>
    </source>
</reference>
<feature type="non-terminal residue" evidence="2">
    <location>
        <position position="179"/>
    </location>
</feature>
<feature type="compositionally biased region" description="Basic residues" evidence="1">
    <location>
        <begin position="1"/>
        <end position="10"/>
    </location>
</feature>
<feature type="non-terminal residue" evidence="2">
    <location>
        <position position="1"/>
    </location>
</feature>
<accession>A0A6J4KIB7</accession>
<proteinExistence type="predicted"/>
<evidence type="ECO:0000313" key="2">
    <source>
        <dbReference type="EMBL" id="CAA9305746.1"/>
    </source>
</evidence>
<gene>
    <name evidence="2" type="ORF">AVDCRST_MAG56-6491</name>
</gene>